<evidence type="ECO:0000256" key="1">
    <source>
        <dbReference type="SAM" id="MobiDB-lite"/>
    </source>
</evidence>
<feature type="region of interest" description="Disordered" evidence="1">
    <location>
        <begin position="146"/>
        <end position="167"/>
    </location>
</feature>
<name>A0AAV1I1A3_9CHLO</name>
<dbReference type="GO" id="GO:0000379">
    <property type="term" value="P:tRNA-type intron splice site recognition and cleavage"/>
    <property type="evidence" value="ECO:0007669"/>
    <property type="project" value="TreeGrafter"/>
</dbReference>
<dbReference type="AlphaFoldDB" id="A0AAV1I1A3"/>
<comment type="caution">
    <text evidence="2">The sequence shown here is derived from an EMBL/GenBank/DDBJ whole genome shotgun (WGS) entry which is preliminary data.</text>
</comment>
<protein>
    <submittedName>
        <fullName evidence="2">Uncharacterized protein</fullName>
    </submittedName>
</protein>
<sequence length="277" mass="30066">MGFQRDGKTHLRPEEAMYLLEKNSLIVSSDACGEASTLSLLEMQKLMEGAGVSTEAYLVYKELMNASLIVTRHPALWIVPKAYEGHKLEGHASLPAVKASSPPPSKRRRLDDDNRCADVQLAAVVEVQAGQRHWWPAVDSSWEDSHCASKAAPGTGASVGRDRGLVLPHRPNLRPLRACPAAEASSATPQQPSMAYDVYKGNSRFSKKRPSGLAMQVHMSQSRPPSRDAMCAAEAACCENEAVFFATAADKHVSMYSFTSICVPDLLQHAAQSHEPG</sequence>
<dbReference type="EMBL" id="CAUYUE010000004">
    <property type="protein sequence ID" value="CAK0761473.1"/>
    <property type="molecule type" value="Genomic_DNA"/>
</dbReference>
<dbReference type="PANTHER" id="PTHR21027:SF1">
    <property type="entry name" value="TRNA-SPLICING ENDONUCLEASE SUBUNIT SEN54"/>
    <property type="match status" value="1"/>
</dbReference>
<gene>
    <name evidence="2" type="ORF">CVIRNUC_002863</name>
</gene>
<evidence type="ECO:0000313" key="3">
    <source>
        <dbReference type="Proteomes" id="UP001314263"/>
    </source>
</evidence>
<dbReference type="InterPro" id="IPR024337">
    <property type="entry name" value="tRNA_splic_suSen54"/>
</dbReference>
<dbReference type="Proteomes" id="UP001314263">
    <property type="component" value="Unassembled WGS sequence"/>
</dbReference>
<accession>A0AAV1I1A3</accession>
<reference evidence="2 3" key="1">
    <citation type="submission" date="2023-10" db="EMBL/GenBank/DDBJ databases">
        <authorList>
            <person name="Maclean D."/>
            <person name="Macfadyen A."/>
        </authorList>
    </citation>
    <scope>NUCLEOTIDE SEQUENCE [LARGE SCALE GENOMIC DNA]</scope>
</reference>
<proteinExistence type="predicted"/>
<dbReference type="PANTHER" id="PTHR21027">
    <property type="entry name" value="TRNA-SPLICING ENDONUCLEASE SUBUNIT SEN54"/>
    <property type="match status" value="1"/>
</dbReference>
<evidence type="ECO:0000313" key="2">
    <source>
        <dbReference type="EMBL" id="CAK0761473.1"/>
    </source>
</evidence>
<dbReference type="GO" id="GO:0000214">
    <property type="term" value="C:tRNA-intron endonuclease complex"/>
    <property type="evidence" value="ECO:0007669"/>
    <property type="project" value="TreeGrafter"/>
</dbReference>
<keyword evidence="3" id="KW-1185">Reference proteome</keyword>
<organism evidence="2 3">
    <name type="scientific">Coccomyxa viridis</name>
    <dbReference type="NCBI Taxonomy" id="1274662"/>
    <lineage>
        <taxon>Eukaryota</taxon>
        <taxon>Viridiplantae</taxon>
        <taxon>Chlorophyta</taxon>
        <taxon>core chlorophytes</taxon>
        <taxon>Trebouxiophyceae</taxon>
        <taxon>Trebouxiophyceae incertae sedis</taxon>
        <taxon>Coccomyxaceae</taxon>
        <taxon>Coccomyxa</taxon>
    </lineage>
</organism>